<dbReference type="Gene3D" id="1.10.8.590">
    <property type="match status" value="1"/>
</dbReference>
<comment type="catalytic activity">
    <reaction evidence="5">
        <text>cytidine(32) in tRNA + S-adenosyl-L-methionine = 2'-O-methylcytidine(32) in tRNA + S-adenosyl-L-homocysteine + H(+)</text>
        <dbReference type="Rhea" id="RHEA:42932"/>
        <dbReference type="Rhea" id="RHEA-COMP:10288"/>
        <dbReference type="Rhea" id="RHEA-COMP:10289"/>
        <dbReference type="ChEBI" id="CHEBI:15378"/>
        <dbReference type="ChEBI" id="CHEBI:57856"/>
        <dbReference type="ChEBI" id="CHEBI:59789"/>
        <dbReference type="ChEBI" id="CHEBI:74495"/>
        <dbReference type="ChEBI" id="CHEBI:82748"/>
        <dbReference type="EC" id="2.1.1.200"/>
    </reaction>
</comment>
<dbReference type="SUPFAM" id="SSF75217">
    <property type="entry name" value="alpha/beta knot"/>
    <property type="match status" value="1"/>
</dbReference>
<dbReference type="GO" id="GO:0160206">
    <property type="term" value="F:tRNA (cytidine(32)/uridine(32)-2'-O)-methyltransferase activity"/>
    <property type="evidence" value="ECO:0007669"/>
    <property type="project" value="UniProtKB-EC"/>
</dbReference>
<dbReference type="EC" id="2.1.1.200" evidence="5"/>
<dbReference type="InterPro" id="IPR004384">
    <property type="entry name" value="RNA_MeTrfase_TrmJ/LasT"/>
</dbReference>
<dbReference type="PANTHER" id="PTHR42786">
    <property type="entry name" value="TRNA/RRNA METHYLTRANSFERASE"/>
    <property type="match status" value="1"/>
</dbReference>
<comment type="subcellular location">
    <subcellularLocation>
        <location evidence="5">Cytoplasm</location>
    </subcellularLocation>
</comment>
<accession>A0A7V5PQ32</accession>
<evidence type="ECO:0000256" key="5">
    <source>
        <dbReference type="RuleBase" id="RU362024"/>
    </source>
</evidence>
<evidence type="ECO:0000256" key="2">
    <source>
        <dbReference type="ARBA" id="ARBA00022603"/>
    </source>
</evidence>
<evidence type="ECO:0000256" key="4">
    <source>
        <dbReference type="ARBA" id="ARBA00022691"/>
    </source>
</evidence>
<dbReference type="GO" id="GO:0002128">
    <property type="term" value="P:tRNA nucleoside ribose methylation"/>
    <property type="evidence" value="ECO:0007669"/>
    <property type="project" value="TreeGrafter"/>
</dbReference>
<comment type="function">
    <text evidence="5">Catalyzes the formation of 2'O-methylated cytidine (Cm32) or 2'O-methylated uridine (Um32) at position 32 in tRNA.</text>
</comment>
<proteinExistence type="inferred from homology"/>
<dbReference type="InterPro" id="IPR029028">
    <property type="entry name" value="Alpha/beta_knot_MTases"/>
</dbReference>
<dbReference type="PIRSF" id="PIRSF004808">
    <property type="entry name" value="LasT"/>
    <property type="match status" value="1"/>
</dbReference>
<dbReference type="InterPro" id="IPR001537">
    <property type="entry name" value="SpoU_MeTrfase"/>
</dbReference>
<gene>
    <name evidence="5" type="primary">trmJ</name>
    <name evidence="7" type="ORF">ENJ89_08135</name>
</gene>
<dbReference type="CDD" id="cd18093">
    <property type="entry name" value="SpoU-like_TrmJ"/>
    <property type="match status" value="1"/>
</dbReference>
<reference evidence="7" key="1">
    <citation type="journal article" date="2020" name="mSystems">
        <title>Genome- and Community-Level Interaction Insights into Carbon Utilization and Element Cycling Functions of Hydrothermarchaeota in Hydrothermal Sediment.</title>
        <authorList>
            <person name="Zhou Z."/>
            <person name="Liu Y."/>
            <person name="Xu W."/>
            <person name="Pan J."/>
            <person name="Luo Z.H."/>
            <person name="Li M."/>
        </authorList>
    </citation>
    <scope>NUCLEOTIDE SEQUENCE [LARGE SCALE GENOMIC DNA]</scope>
    <source>
        <strain evidence="7">HyVt-527</strain>
    </source>
</reference>
<evidence type="ECO:0000256" key="1">
    <source>
        <dbReference type="ARBA" id="ARBA00007228"/>
    </source>
</evidence>
<dbReference type="AlphaFoldDB" id="A0A7V5PQ32"/>
<evidence type="ECO:0000313" key="7">
    <source>
        <dbReference type="EMBL" id="HHJ53148.1"/>
    </source>
</evidence>
<keyword evidence="5" id="KW-0963">Cytoplasm</keyword>
<evidence type="ECO:0000256" key="3">
    <source>
        <dbReference type="ARBA" id="ARBA00022679"/>
    </source>
</evidence>
<comment type="similarity">
    <text evidence="1">Belongs to the class IV-like SAM-binding methyltransferase superfamily. RNA methyltransferase TrmH family.</text>
</comment>
<keyword evidence="5" id="KW-0819">tRNA processing</keyword>
<keyword evidence="3" id="KW-0808">Transferase</keyword>
<comment type="caution">
    <text evidence="7">The sequence shown here is derived from an EMBL/GenBank/DDBJ whole genome shotgun (WGS) entry which is preliminary data.</text>
</comment>
<name>A0A7V5PQ32_CALAY</name>
<evidence type="ECO:0000259" key="6">
    <source>
        <dbReference type="Pfam" id="PF00588"/>
    </source>
</evidence>
<protein>
    <recommendedName>
        <fullName evidence="5">tRNA (cytidine/uridine-2'-O-)-methyltransferase TrmJ</fullName>
        <ecNumber evidence="5">2.1.1.200</ecNumber>
    </recommendedName>
    <alternativeName>
        <fullName evidence="5">tRNA (cytidine(32)/uridine(32)-2'-O)-methyltransferase</fullName>
    </alternativeName>
    <alternativeName>
        <fullName evidence="5">tRNA Cm32/Um32 methyltransferase</fullName>
    </alternativeName>
</protein>
<dbReference type="Gene3D" id="3.40.1280.10">
    <property type="match status" value="1"/>
</dbReference>
<dbReference type="GO" id="GO:0005829">
    <property type="term" value="C:cytosol"/>
    <property type="evidence" value="ECO:0007669"/>
    <property type="project" value="TreeGrafter"/>
</dbReference>
<organism evidence="7">
    <name type="scientific">Caldithrix abyssi</name>
    <dbReference type="NCBI Taxonomy" id="187145"/>
    <lineage>
        <taxon>Bacteria</taxon>
        <taxon>Pseudomonadati</taxon>
        <taxon>Calditrichota</taxon>
        <taxon>Calditrichia</taxon>
        <taxon>Calditrichales</taxon>
        <taxon>Calditrichaceae</taxon>
        <taxon>Caldithrix</taxon>
    </lineage>
</organism>
<dbReference type="GO" id="GO:0003723">
    <property type="term" value="F:RNA binding"/>
    <property type="evidence" value="ECO:0007669"/>
    <property type="project" value="InterPro"/>
</dbReference>
<dbReference type="PANTHER" id="PTHR42786:SF2">
    <property type="entry name" value="TRNA (CYTIDINE_URIDINE-2'-O-)-METHYLTRANSFERASE TRMJ"/>
    <property type="match status" value="1"/>
</dbReference>
<dbReference type="InterPro" id="IPR029026">
    <property type="entry name" value="tRNA_m1G_MTases_N"/>
</dbReference>
<dbReference type="NCBIfam" id="TIGR00050">
    <property type="entry name" value="rRNA_methyl_1"/>
    <property type="match status" value="1"/>
</dbReference>
<dbReference type="Proteomes" id="UP000886124">
    <property type="component" value="Unassembled WGS sequence"/>
</dbReference>
<comment type="catalytic activity">
    <reaction evidence="5">
        <text>uridine(32) in tRNA + S-adenosyl-L-methionine = 2'-O-methyluridine(32) in tRNA + S-adenosyl-L-homocysteine + H(+)</text>
        <dbReference type="Rhea" id="RHEA:42936"/>
        <dbReference type="Rhea" id="RHEA-COMP:10107"/>
        <dbReference type="Rhea" id="RHEA-COMP:10290"/>
        <dbReference type="ChEBI" id="CHEBI:15378"/>
        <dbReference type="ChEBI" id="CHEBI:57856"/>
        <dbReference type="ChEBI" id="CHEBI:59789"/>
        <dbReference type="ChEBI" id="CHEBI:65315"/>
        <dbReference type="ChEBI" id="CHEBI:74478"/>
        <dbReference type="EC" id="2.1.1.200"/>
    </reaction>
</comment>
<dbReference type="EMBL" id="DROD01000522">
    <property type="protein sequence ID" value="HHJ53148.1"/>
    <property type="molecule type" value="Genomic_DNA"/>
</dbReference>
<feature type="domain" description="tRNA/rRNA methyltransferase SpoU type" evidence="6">
    <location>
        <begin position="18"/>
        <end position="167"/>
    </location>
</feature>
<sequence length="263" mass="30496">MEARVNINDSFQKIRENLHFVLVEPESPGNVGSTARALKTMGFEKLVLVNPCPIDNDEAKMMAHRSWDVIQKAQIFPDLQQAIGPMRLVVGTTMRKRHFKFPFFTPEETAERLMRTALEHPVAVVFGREHSGLTNDELLQCHLHSTITTATQNPALNLSQAVMIYAYTFFMEMNKAKVSYEYNLASQYELEKFYQHLVDALNLVNFVPRDGIDNFITRIRRLIGRSMAEQRDVRLLHKLLQIFETRIHDLEQKIASEEKREIH</sequence>
<keyword evidence="2 5" id="KW-0489">Methyltransferase</keyword>
<keyword evidence="4 5" id="KW-0949">S-adenosyl-L-methionine</keyword>
<comment type="subunit">
    <text evidence="5">Homodimer.</text>
</comment>
<dbReference type="Pfam" id="PF00588">
    <property type="entry name" value="SpoU_methylase"/>
    <property type="match status" value="1"/>
</dbReference>